<dbReference type="InterPro" id="IPR049035">
    <property type="entry name" value="ADDB_N"/>
</dbReference>
<dbReference type="GO" id="GO:0006281">
    <property type="term" value="P:DNA repair"/>
    <property type="evidence" value="ECO:0007669"/>
    <property type="project" value="UniProtKB-KW"/>
</dbReference>
<keyword evidence="9" id="KW-0234">DNA repair</keyword>
<dbReference type="Pfam" id="PF21445">
    <property type="entry name" value="ADDB_N"/>
    <property type="match status" value="1"/>
</dbReference>
<keyword evidence="1" id="KW-0540">Nuclease</keyword>
<dbReference type="PANTHER" id="PTHR30591:SF1">
    <property type="entry name" value="RECBCD ENZYME SUBUNIT RECC"/>
    <property type="match status" value="1"/>
</dbReference>
<evidence type="ECO:0000313" key="12">
    <source>
        <dbReference type="EMBL" id="MCZ0725036.1"/>
    </source>
</evidence>
<keyword evidence="5" id="KW-0347">Helicase</keyword>
<proteinExistence type="predicted"/>
<dbReference type="AlphaFoldDB" id="A0A9X3JEM0"/>
<gene>
    <name evidence="12" type="ORF">OW157_00460</name>
</gene>
<name>A0A9X3JEM0_9LACT</name>
<dbReference type="Pfam" id="PF12705">
    <property type="entry name" value="PDDEXK_1"/>
    <property type="match status" value="1"/>
</dbReference>
<evidence type="ECO:0000259" key="11">
    <source>
        <dbReference type="Pfam" id="PF21445"/>
    </source>
</evidence>
<dbReference type="EMBL" id="JAPRFR010000001">
    <property type="protein sequence ID" value="MCZ0725036.1"/>
    <property type="molecule type" value="Genomic_DNA"/>
</dbReference>
<keyword evidence="7" id="KW-0067">ATP-binding</keyword>
<sequence>MQLQFTLLTESQSDKKAIYQDIVAYLAADEQNRVFYLTPNHMKFDMEMAVLDAIGQVTDKHDYTAMMRLSVVSFQRLAWFLDQKLEQAPQNDLSEVARVMLIQESLLNLSDQLTIYKGQVKHIGFVRKLSQLFEELAIGNISADDLLTIVSTSADESMLDQDKVLANQVAKIKELSLIYSTYQDVLASQALTTTSLYDQLLGQIDKLDLSHVRVVIDGFYRFNAGEKTVITALLEKSQALNVVMSLDQPYLKQKPDAFDLFLVTGTTYYHLYHYAKDHDIPIAIDQYGQELKNRHVGMPILDQYLRQSDYGQSDKIIRSEDQVRVGQYLHLAKAETPYVESQAVANHIYRLVASGDYRYKDIQILIRDQKNYRESLLPQLQRNEIPYFWDDSDTMENHPLYRMLMGLYHIYRYQWRYEDIFDFLRSELFIPHFISESTEDDEEQAAYFRQVVDRTENVVLKNGYTGPAWWQKRRHWSYLYVDEEGNKEGSDQDIETERLANLLKNYLSASLSDLFQLWDQEATSKEVLAHFYQFLVDYKVQDRLMIWRDQRIAQGDLGQARHHEQAWQSFVQVLEDYVALFADEKFSPDRFFQILETAFQEASYSIVPPSMDSVTITGIDSQRVKRPKISFVMGLTKGTLPKQYHEDSLLTQEDRQMISKGLNWDQAFEPSVAMKQSNERFIAYKTFLSATEGVYLSYPYNADKAQSQGSPYIEQLQAAFQLKVKKYSSQVDLADLGNWRSQLAAFMTKARTARDQELPLDNYWRQIYDRLLASASIKSEVKGILPALNDHNWVENLSEDLAKRLYGQPLAVSVSQIELYNRDPFSYFLKYGLKLRERPAFELDPIQTGNYSHAFLDQFHKKLHYEELTLADLDDDQMAYVFKQISQEFTDLDQYPEFTVFESSAVHRQGKLRLQETLRKLLLAMRQQGQQAGFKAYASESHFNEDRDNFLMRGKIDRWDAFTWKGQTYYQIIDYKSSQRKLGFREIYSGRQLQLLAYLSVALDISRRDSRTQRAQSLGIFYQNIKPSLLKIDNQEGLQADKLAANIQAQYRLEGYFRGDVDLMTAIDTGLERAKKSQVYPAQLKNDGGFHSKSSFLTAAEWDLLLAFTQNKIAASVQAIESGRIPLAPYEDDRFIPSLTDPYRSVSLFDATDPINRYRKEDKKIDEKQFFNMLAAELEEDENDE</sequence>
<evidence type="ECO:0000256" key="3">
    <source>
        <dbReference type="ARBA" id="ARBA00022763"/>
    </source>
</evidence>
<keyword evidence="2" id="KW-0547">Nucleotide-binding</keyword>
<evidence type="ECO:0000259" key="10">
    <source>
        <dbReference type="Pfam" id="PF12705"/>
    </source>
</evidence>
<accession>A0A9X3JEM0</accession>
<evidence type="ECO:0000256" key="5">
    <source>
        <dbReference type="ARBA" id="ARBA00022806"/>
    </source>
</evidence>
<keyword evidence="4" id="KW-0378">Hydrolase</keyword>
<evidence type="ECO:0000313" key="13">
    <source>
        <dbReference type="Proteomes" id="UP001146670"/>
    </source>
</evidence>
<dbReference type="Gene3D" id="3.40.50.300">
    <property type="entry name" value="P-loop containing nucleotide triphosphate hydrolases"/>
    <property type="match status" value="3"/>
</dbReference>
<dbReference type="GO" id="GO:0005524">
    <property type="term" value="F:ATP binding"/>
    <property type="evidence" value="ECO:0007669"/>
    <property type="project" value="UniProtKB-KW"/>
</dbReference>
<organism evidence="12 13">
    <name type="scientific">Aerococcus kribbianus</name>
    <dbReference type="NCBI Taxonomy" id="2999064"/>
    <lineage>
        <taxon>Bacteria</taxon>
        <taxon>Bacillati</taxon>
        <taxon>Bacillota</taxon>
        <taxon>Bacilli</taxon>
        <taxon>Lactobacillales</taxon>
        <taxon>Aerococcaceae</taxon>
        <taxon>Aerococcus</taxon>
    </lineage>
</organism>
<dbReference type="GO" id="GO:0006310">
    <property type="term" value="P:DNA recombination"/>
    <property type="evidence" value="ECO:0007669"/>
    <property type="project" value="TreeGrafter"/>
</dbReference>
<dbReference type="RefSeq" id="WP_268752761.1">
    <property type="nucleotide sequence ID" value="NZ_JAPRFR010000001.1"/>
</dbReference>
<dbReference type="Proteomes" id="UP001146670">
    <property type="component" value="Unassembled WGS sequence"/>
</dbReference>
<evidence type="ECO:0000256" key="7">
    <source>
        <dbReference type="ARBA" id="ARBA00022840"/>
    </source>
</evidence>
<keyword evidence="6" id="KW-0269">Exonuclease</keyword>
<dbReference type="InterPro" id="IPR038726">
    <property type="entry name" value="PDDEXK_AddAB-type"/>
</dbReference>
<comment type="caution">
    <text evidence="12">The sequence shown here is derived from an EMBL/GenBank/DDBJ whole genome shotgun (WGS) entry which is preliminary data.</text>
</comment>
<protein>
    <submittedName>
        <fullName evidence="12">PD-(D/E)XK nuclease family protein</fullName>
    </submittedName>
</protein>
<keyword evidence="13" id="KW-1185">Reference proteome</keyword>
<dbReference type="GO" id="GO:0004386">
    <property type="term" value="F:helicase activity"/>
    <property type="evidence" value="ECO:0007669"/>
    <property type="project" value="UniProtKB-KW"/>
</dbReference>
<evidence type="ECO:0000256" key="9">
    <source>
        <dbReference type="ARBA" id="ARBA00023204"/>
    </source>
</evidence>
<dbReference type="GO" id="GO:0003677">
    <property type="term" value="F:DNA binding"/>
    <property type="evidence" value="ECO:0007669"/>
    <property type="project" value="UniProtKB-KW"/>
</dbReference>
<feature type="domain" description="PD-(D/E)XK endonuclease-like" evidence="10">
    <location>
        <begin position="812"/>
        <end position="1061"/>
    </location>
</feature>
<dbReference type="GO" id="GO:0004527">
    <property type="term" value="F:exonuclease activity"/>
    <property type="evidence" value="ECO:0007669"/>
    <property type="project" value="UniProtKB-KW"/>
</dbReference>
<keyword evidence="8" id="KW-0238">DNA-binding</keyword>
<evidence type="ECO:0000256" key="6">
    <source>
        <dbReference type="ARBA" id="ARBA00022839"/>
    </source>
</evidence>
<keyword evidence="3" id="KW-0227">DNA damage</keyword>
<dbReference type="SUPFAM" id="SSF52540">
    <property type="entry name" value="P-loop containing nucleoside triphosphate hydrolases"/>
    <property type="match status" value="1"/>
</dbReference>
<evidence type="ECO:0000256" key="4">
    <source>
        <dbReference type="ARBA" id="ARBA00022801"/>
    </source>
</evidence>
<evidence type="ECO:0000256" key="2">
    <source>
        <dbReference type="ARBA" id="ARBA00022741"/>
    </source>
</evidence>
<dbReference type="InterPro" id="IPR027417">
    <property type="entry name" value="P-loop_NTPase"/>
</dbReference>
<reference evidence="12" key="1">
    <citation type="submission" date="2022-12" db="EMBL/GenBank/DDBJ databases">
        <title>Description and comparative metabolic analysis of Aerococcus sp. nov., isolated from the feces of a pig.</title>
        <authorList>
            <person name="Chang Y.-H."/>
        </authorList>
    </citation>
    <scope>NUCLEOTIDE SEQUENCE</scope>
    <source>
        <strain evidence="12">YH-aer222</strain>
    </source>
</reference>
<dbReference type="PANTHER" id="PTHR30591">
    <property type="entry name" value="RECBCD ENZYME SUBUNIT RECC"/>
    <property type="match status" value="1"/>
</dbReference>
<feature type="domain" description="ATP-dependent helicase/deoxyribonuclease subunit B N-terminal" evidence="11">
    <location>
        <begin position="13"/>
        <end position="289"/>
    </location>
</feature>
<evidence type="ECO:0000256" key="8">
    <source>
        <dbReference type="ARBA" id="ARBA00023125"/>
    </source>
</evidence>
<evidence type="ECO:0000256" key="1">
    <source>
        <dbReference type="ARBA" id="ARBA00022722"/>
    </source>
</evidence>